<dbReference type="RefSeq" id="WP_023948077.1">
    <property type="nucleotide sequence ID" value="NZ_MUYO01000005.1"/>
</dbReference>
<evidence type="ECO:0000313" key="2">
    <source>
        <dbReference type="EMBL" id="OOS16893.1"/>
    </source>
</evidence>
<protein>
    <recommendedName>
        <fullName evidence="1">YqbQ/XkdQ domain-containing protein</fullName>
    </recommendedName>
</protein>
<proteinExistence type="predicted"/>
<sequence length="322" mass="36970">MMEFLIQDVNDGKVFDITELVGGVKWETSIDFQPGKLEFDMIIDSQVACNFGDVIRFKVDDKGIFYGKVFKKKRKSAKKWSVTAYDRMRYLKNTDTIVFEASKSHEIFSKICEISELEYKVVDEGNWTCPEKIEDKKTYFAMIQNALDLTLIHGGMWYIIRDNFGTVEHIALNSLITDLVIGDDSVATDFDYEGSIDDSYNYVKLTKDNKQSKKREVYVVKDSKNVALWGKLQYHEKVDEKMNESQIQQKAELLLKAKNHPKKTFKVPCLGHLGISAGNSVVLDFADLESEGIKKNSLGIISKCTHKWDKVHTMDLELRTLE</sequence>
<dbReference type="EMBL" id="MUYO01000005">
    <property type="protein sequence ID" value="OOS16893.1"/>
    <property type="molecule type" value="Genomic_DNA"/>
</dbReference>
<feature type="domain" description="YqbQ/XkdQ" evidence="1">
    <location>
        <begin position="24"/>
        <end position="319"/>
    </location>
</feature>
<reference evidence="2 3" key="1">
    <citation type="submission" date="2017-02" db="EMBL/GenBank/DDBJ databases">
        <title>Draft genome sequence of Streptococcus mitis CCUG 63687.</title>
        <authorList>
            <person name="Salva-Serra F."/>
            <person name="Engstrom-Jakobsson H."/>
            <person name="Thorell K."/>
            <person name="Jaen-Luchoro D."/>
            <person name="Gonzales-Siles L."/>
            <person name="Karlsson R."/>
            <person name="Yazdan S."/>
            <person name="Boulund F."/>
            <person name="Johnning A."/>
            <person name="Engstrand L."/>
            <person name="Kristiansson E."/>
            <person name="Moore E."/>
        </authorList>
    </citation>
    <scope>NUCLEOTIDE SEQUENCE [LARGE SCALE GENOMIC DNA]</scope>
    <source>
        <strain evidence="2 3">CCUG 63687</strain>
    </source>
</reference>
<dbReference type="Proteomes" id="UP000190652">
    <property type="component" value="Unassembled WGS sequence"/>
</dbReference>
<dbReference type="InterPro" id="IPR056937">
    <property type="entry name" value="YqbQ/XkdQ"/>
</dbReference>
<evidence type="ECO:0000259" key="1">
    <source>
        <dbReference type="Pfam" id="PF24032"/>
    </source>
</evidence>
<gene>
    <name evidence="2" type="ORF">B0686_09490</name>
</gene>
<name>A0A1T0C3Q3_STRMT</name>
<organism evidence="2 3">
    <name type="scientific">Streptococcus mitis</name>
    <dbReference type="NCBI Taxonomy" id="28037"/>
    <lineage>
        <taxon>Bacteria</taxon>
        <taxon>Bacillati</taxon>
        <taxon>Bacillota</taxon>
        <taxon>Bacilli</taxon>
        <taxon>Lactobacillales</taxon>
        <taxon>Streptococcaceae</taxon>
        <taxon>Streptococcus</taxon>
        <taxon>Streptococcus mitis group</taxon>
    </lineage>
</organism>
<dbReference type="AlphaFoldDB" id="A0A1T0C3Q3"/>
<evidence type="ECO:0000313" key="3">
    <source>
        <dbReference type="Proteomes" id="UP000190652"/>
    </source>
</evidence>
<comment type="caution">
    <text evidence="2">The sequence shown here is derived from an EMBL/GenBank/DDBJ whole genome shotgun (WGS) entry which is preliminary data.</text>
</comment>
<dbReference type="Pfam" id="PF24032">
    <property type="entry name" value="YQBQ"/>
    <property type="match status" value="1"/>
</dbReference>
<accession>A0A1T0C3Q3</accession>